<dbReference type="EMBL" id="KC513605">
    <property type="protein sequence ID" value="AGE95020.1"/>
    <property type="molecule type" value="Genomic_DNA"/>
</dbReference>
<proteinExistence type="predicted"/>
<accession>M1K7N4</accession>
<dbReference type="VEuPathDB" id="MicrosporidiaDB:M970_081880"/>
<gene>
    <name evidence="1" type="ORF">ECU08_1880</name>
</gene>
<dbReference type="VEuPathDB" id="MicrosporidiaDB:AEWQ_081890"/>
<dbReference type="AlphaFoldDB" id="M1K7N4"/>
<sequence length="795" mass="92656">MSDCGEGPGEMENLKEKIFQFGIYGAKLGMLDGSEVEMVIGEPWAEIITADAVEGLKRNFTTDCLRTETNRFMVENFSWSDLYVRMGSLAWKDYLTSGTFNFTSKEYFLIMSLLIEARRYVDNVELRKLNLDPKKTHYCINRLARKGFIEYKTSEEAQKKNFIYKVRAIVDERGFVMRRVAEKQLLDTNRADLPGKKRMFEYRIDIGLYDNIREMILNSKDGIITEDLKNKLGVSSKIGYKLLNKIFNEEKDAVTRTEEFKGRIRRYRYHVGTKSSEEAFQEGGDGTRTVGYITSEERVRAIRKLMSTSPILQLDKRTYEKLQELTGWRYEFDRRTIIKSAVLAGFKIYKQKRGKEGKCSRYMIMRNEMVESDIRALDVSNCDFQESMSEFQRKIYNIFVNSPKFVEMDNGYIPLREERLKLLYRFLVNHMTSRGDESLRFDWEVVREMEFNLLLSIVPFNRIGFRESLCRFIDSGGADGSAFKRRSHELSGEAGASCAAALSGKTVSDIVGLKLPQSIRKLIRLKVGVGNFVSLLKQMRDLQVLDMEISCERVVIKGMAMDPPLGLKALEKAKRAKGRVKYVCLSRRLEFFEKICNTEEKGFYDQAYKVIYTEFKGDELEAMFDRLKMFRDREADDSRQNSLERLYMGFKRNIIELGWIGTLDFNAYSVSEAKRALKTLSRDKVISNYKGIRRVEFVTPHESFLKVINRKYDVFRFKGYHEHKGMGYFSHYFDLVYYILATSGSLEISELMSRVRFMADFEMELFLSEYKSVFKVSMVNGTRIVSLSIFMDPFE</sequence>
<dbReference type="InterPro" id="IPR031541">
    <property type="entry name" value="HTH_micro"/>
</dbReference>
<evidence type="ECO:0000313" key="1">
    <source>
        <dbReference type="EMBL" id="AGE95020.1"/>
    </source>
</evidence>
<reference evidence="1" key="1">
    <citation type="journal article" date="2013" name="Eukaryot. Cell">
        <title>Extremely Reduced Levels of Heterozygosity in the Vertebrate Pathogen Encephalitozoon cuniculi.</title>
        <authorList>
            <person name="Selman M."/>
            <person name="Sak B."/>
            <person name="Kvac M."/>
            <person name="Farinelli L."/>
            <person name="Weiss L.M."/>
            <person name="Corradi N."/>
        </authorList>
    </citation>
    <scope>NUCLEOTIDE SEQUENCE</scope>
</reference>
<dbReference type="VEuPathDB" id="MicrosporidiaDB:AEWR_081880"/>
<organism evidence="1">
    <name type="scientific">Encephalitozoon cuniculi</name>
    <name type="common">Microsporidian parasite</name>
    <dbReference type="NCBI Taxonomy" id="6035"/>
    <lineage>
        <taxon>Eukaryota</taxon>
        <taxon>Fungi</taxon>
        <taxon>Fungi incertae sedis</taxon>
        <taxon>Microsporidia</taxon>
        <taxon>Unikaryonidae</taxon>
        <taxon>Encephalitozoon</taxon>
    </lineage>
</organism>
<dbReference type="VEuPathDB" id="MicrosporidiaDB:AEWD_081850"/>
<name>M1K7N4_ENCCN</name>
<dbReference type="VEuPathDB" id="MicrosporidiaDB:ECU08_1880"/>
<protein>
    <submittedName>
        <fullName evidence="1">Uncharacterized protein</fullName>
    </submittedName>
</protein>
<dbReference type="Pfam" id="PF17007">
    <property type="entry name" value="HTH_micro"/>
    <property type="match status" value="1"/>
</dbReference>